<feature type="region of interest" description="Disordered" evidence="1">
    <location>
        <begin position="1"/>
        <end position="70"/>
    </location>
</feature>
<reference evidence="2" key="1">
    <citation type="submission" date="2021-01" db="EMBL/GenBank/DDBJ databases">
        <authorList>
            <person name="Corre E."/>
            <person name="Pelletier E."/>
            <person name="Niang G."/>
            <person name="Scheremetjew M."/>
            <person name="Finn R."/>
            <person name="Kale V."/>
            <person name="Holt S."/>
            <person name="Cochrane G."/>
            <person name="Meng A."/>
            <person name="Brown T."/>
            <person name="Cohen L."/>
        </authorList>
    </citation>
    <scope>NUCLEOTIDE SEQUENCE</scope>
    <source>
        <strain evidence="2">CCMP622</strain>
    </source>
</reference>
<feature type="compositionally biased region" description="Polar residues" evidence="1">
    <location>
        <begin position="44"/>
        <end position="62"/>
    </location>
</feature>
<feature type="region of interest" description="Disordered" evidence="1">
    <location>
        <begin position="149"/>
        <end position="204"/>
    </location>
</feature>
<evidence type="ECO:0000313" key="2">
    <source>
        <dbReference type="EMBL" id="CAD9767242.1"/>
    </source>
</evidence>
<gene>
    <name evidence="2" type="ORF">LSP00402_LOCUS11593</name>
</gene>
<protein>
    <submittedName>
        <fullName evidence="2">Uncharacterized protein</fullName>
    </submittedName>
</protein>
<accession>A0A7S2TS12</accession>
<organism evidence="2">
    <name type="scientific">Lotharella oceanica</name>
    <dbReference type="NCBI Taxonomy" id="641309"/>
    <lineage>
        <taxon>Eukaryota</taxon>
        <taxon>Sar</taxon>
        <taxon>Rhizaria</taxon>
        <taxon>Cercozoa</taxon>
        <taxon>Chlorarachniophyceae</taxon>
        <taxon>Lotharella</taxon>
    </lineage>
</organism>
<proteinExistence type="predicted"/>
<evidence type="ECO:0000256" key="1">
    <source>
        <dbReference type="SAM" id="MobiDB-lite"/>
    </source>
</evidence>
<dbReference type="EMBL" id="HBHP01018647">
    <property type="protein sequence ID" value="CAD9767242.1"/>
    <property type="molecule type" value="Transcribed_RNA"/>
</dbReference>
<dbReference type="AlphaFoldDB" id="A0A7S2TS12"/>
<name>A0A7S2TS12_9EUKA</name>
<feature type="compositionally biased region" description="Low complexity" evidence="1">
    <location>
        <begin position="193"/>
        <end position="204"/>
    </location>
</feature>
<sequence>MAAASQGGRNEEPIARMLLELRQNGNNSGTNMDGRRTERDGSSMPPTWSNNNGFASKGQSQPMEEEKTFRFRVEDAAQGRREAPSQMGYRESKYLHKNNWNVMRRYAEAEDVPLRRAALPNVELSMTRYSKSAEFDMTRRRAQRYGNPEYYARYDSNSVSSETPMFPPIDRHGLSQSGSMRPPSMAPLEKSMQQGNHHQQQQQR</sequence>